<protein>
    <recommendedName>
        <fullName evidence="1">Dystroglycan-type cadherin-like domain-containing protein</fullName>
    </recommendedName>
</protein>
<dbReference type="KEGG" id="alp:LPB137_10255"/>
<organism evidence="2 3">
    <name type="scientific">Poseidonibacter parvus</name>
    <dbReference type="NCBI Taxonomy" id="1850254"/>
    <lineage>
        <taxon>Bacteria</taxon>
        <taxon>Pseudomonadati</taxon>
        <taxon>Campylobacterota</taxon>
        <taxon>Epsilonproteobacteria</taxon>
        <taxon>Campylobacterales</taxon>
        <taxon>Arcobacteraceae</taxon>
        <taxon>Poseidonibacter</taxon>
    </lineage>
</organism>
<feature type="domain" description="Dystroglycan-type cadherin-like" evidence="1">
    <location>
        <begin position="601"/>
        <end position="697"/>
    </location>
</feature>
<evidence type="ECO:0000313" key="3">
    <source>
        <dbReference type="Proteomes" id="UP000186074"/>
    </source>
</evidence>
<dbReference type="Pfam" id="PF05345">
    <property type="entry name" value="He_PIG"/>
    <property type="match status" value="3"/>
</dbReference>
<dbReference type="PROSITE" id="PS51257">
    <property type="entry name" value="PROKAR_LIPOPROTEIN"/>
    <property type="match status" value="1"/>
</dbReference>
<dbReference type="SMART" id="SM00736">
    <property type="entry name" value="CADG"/>
    <property type="match status" value="4"/>
</dbReference>
<dbReference type="EMBL" id="CP019070">
    <property type="protein sequence ID" value="APW66202.1"/>
    <property type="molecule type" value="Genomic_DNA"/>
</dbReference>
<name>A0A1P8KNM8_9BACT</name>
<dbReference type="InterPro" id="IPR013783">
    <property type="entry name" value="Ig-like_fold"/>
</dbReference>
<proteinExistence type="predicted"/>
<dbReference type="InterPro" id="IPR015919">
    <property type="entry name" value="Cadherin-like_sf"/>
</dbReference>
<dbReference type="GO" id="GO:0016020">
    <property type="term" value="C:membrane"/>
    <property type="evidence" value="ECO:0007669"/>
    <property type="project" value="InterPro"/>
</dbReference>
<accession>A0A1P8KNM8</accession>
<dbReference type="Gene3D" id="2.60.40.10">
    <property type="entry name" value="Immunoglobulins"/>
    <property type="match status" value="3"/>
</dbReference>
<evidence type="ECO:0000313" key="2">
    <source>
        <dbReference type="EMBL" id="APW66202.1"/>
    </source>
</evidence>
<feature type="domain" description="Dystroglycan-type cadherin-like" evidence="1">
    <location>
        <begin position="502"/>
        <end position="600"/>
    </location>
</feature>
<feature type="domain" description="Dystroglycan-type cadherin-like" evidence="1">
    <location>
        <begin position="406"/>
        <end position="501"/>
    </location>
</feature>
<dbReference type="InterPro" id="IPR006644">
    <property type="entry name" value="Cadg"/>
</dbReference>
<reference evidence="2 3" key="1">
    <citation type="submission" date="2017-01" db="EMBL/GenBank/DDBJ databases">
        <title>Genome sequencing of Arcobacter sp. LPB0137.</title>
        <authorList>
            <person name="Lee G.-W."/>
            <person name="Yi H."/>
        </authorList>
    </citation>
    <scope>NUCLEOTIDE SEQUENCE [LARGE SCALE GENOMIC DNA]</scope>
    <source>
        <strain evidence="2 3">LPB0137</strain>
    </source>
</reference>
<dbReference type="Pfam" id="PF17963">
    <property type="entry name" value="Big_9"/>
    <property type="match status" value="1"/>
</dbReference>
<dbReference type="STRING" id="1850254.LPB137_10255"/>
<keyword evidence="3" id="KW-1185">Reference proteome</keyword>
<dbReference type="RefSeq" id="WP_076087692.1">
    <property type="nucleotide sequence ID" value="NZ_CP019070.1"/>
</dbReference>
<dbReference type="GO" id="GO:0005509">
    <property type="term" value="F:calcium ion binding"/>
    <property type="evidence" value="ECO:0007669"/>
    <property type="project" value="InterPro"/>
</dbReference>
<dbReference type="Proteomes" id="UP000186074">
    <property type="component" value="Chromosome"/>
</dbReference>
<evidence type="ECO:0000259" key="1">
    <source>
        <dbReference type="SMART" id="SM00736"/>
    </source>
</evidence>
<dbReference type="SUPFAM" id="SSF49313">
    <property type="entry name" value="Cadherin-like"/>
    <property type="match status" value="3"/>
</dbReference>
<feature type="domain" description="Dystroglycan-type cadherin-like" evidence="1">
    <location>
        <begin position="699"/>
        <end position="797"/>
    </location>
</feature>
<dbReference type="OrthoDB" id="5692762at2"/>
<gene>
    <name evidence="2" type="ORF">LPB137_10255</name>
</gene>
<sequence>MNKSVKNVVLSTVAATLLVGCFGSGSGTSSSSLSGLSGSVIDGYIKNSKVFLDLDLDGSFTSDLEPFAITDEKGSYSISLTSEQRSHTNFNIAPLIATGGIDTDTNQAFEGKLEAPNNGSSNNLTPMTTVVSKMVQAEDLSNKTESEIKDIVNTKKETLKKVLGISSDVDISDDFISKKNTELNKVALQVQKTVELISKALDDGSTSNDEIQEKVIQTLAKKVEALKDDTTANIEKVVDETTKEAENNTSELFTLTGKILTTEVTKSIKTVSDNIDKAFEQIDLNKESGETFEDIVEKVIIVVEEQTSKLEEAIEKDEVTDGYVEVLDENSAILKKSKSELRKIGIVNELDILGVSGDIDTIANELVAITDPVIEFNNFYEVINSDFITTYPKYSEILAKINERKVSKVSIPKVNVYQGMKIELSLSDAFNNIEGSEDFIYSVTGLPTWVFDDSEEKELVFDNPSNSDVGSFTFDIEVNSGNTTLGTKKVFVEVLNINDAPTVSSEIKDASINQGDNTLSIDVKPNFADIDIDDELTYSATLEDGTILPSWVSFENGVLSATPTNTNVGNISLKVTASDIKGLMVSDIFTLTVNNLNDAPKVKTPILDTAAEQTVLFSLDIKSNFEDIDANDTLTYTATLEGGASLPSWLSFEDGIFNGTPGNADINMLTIVVIASDGLIDISDTFTLDVRDRNDSPTVSTPTIPGNITFIEDTPTNINLNDYFADVDANDTLSFKATLSDGSVLPTWITLNENILSVVGENENVGEIDIKVIATDKLGLSVSNTFEIVIENSNDAPTSSNQSFNLDSSTSLTLNGTLTGNDIDVGDTITFEFGAINGGTLTSNLDGTFTYTTDEGFTGTDTFEFSVKDTAGASSQMYTASINVTDGSLPLNKDVDDAIEKIKSIDLETENIDIKLNEAKDLLNENTNPEAEIVRLSISLAEIANDDDIASLLNLDDGSAISSLSTLNTIVRSTVMNTVTVSVKDDATNLSSVSTQKLNKVADELKKISDEFGNLFSSDDDVYTYDGENMNYNDSLALRAGILSFAAQLKQQSSYQWGSNADIEIRDYEGNEYRNINVDLAAVLNEGTVYKLTSDASSRLPEAKAFLSQAADLLLELPLGYDGDIEDEETGLTQEDKDEITSIKLSLAGTTAYTLEVDDDEDIKEVKVDLSKMYDVSTALDITSFGTNWQNLCYEGDIISVEEAKIEGTLDCKVVDWYDSYSGVTYAHFESAEAEPQTMPTADNSKIDDIVLSITKIDDTILTGQEMIDFVLEDETKVEALGTTWGNSKYSSDYLVNGNDVKVSEEYGTLKVNAYKADGISSKAQAKRSFNIPKSEIKAKIRLRDVDEVDSTTSRGSFQAVMNNINSADERIYAHIQLRNNRIQYYVGRYDSTGNIEAEDYTDYTNGNHKFAETSTANDDASVKFAVSIATSGADIIFNVSKVDGSGTVIENYDEKVITTDSSFDLGIDEARFRAEVRLSSDDGTLYDQITTPTKLRVHSFSTVDSYPDAALATLSVGDTAILTGKNPWYDIMTVNNGSITLKMYDNDDGTYVYSESETFTTDLTTTSSTFNITQAGEEGSAEIMNTVQVGEDLFKSDIKFTNTVETNESDTWGWDDHGATDIDELVTLFTNGNTYFQTANTTFMLKSNGIVAKGMFSGSDEYGDHFSYGAEVSSASWRKEDGKIKVDLSTDYKVLMSFELNSSNDIVESEINQIGYTDSDYLYTGSGALQYFENQTGINPND</sequence>